<dbReference type="OrthoDB" id="371328at2"/>
<accession>A0A3B0MKK7</accession>
<dbReference type="Pfam" id="PF11985">
    <property type="entry name" value="Phage_Mu_Gp27"/>
    <property type="match status" value="1"/>
</dbReference>
<dbReference type="InterPro" id="IPR021874">
    <property type="entry name" value="Phage_Mu_Gp27"/>
</dbReference>
<dbReference type="EMBL" id="UIHC01000135">
    <property type="protein sequence ID" value="SUZ34088.1"/>
    <property type="molecule type" value="Genomic_DNA"/>
</dbReference>
<dbReference type="Proteomes" id="UP000272908">
    <property type="component" value="Unassembled WGS sequence"/>
</dbReference>
<sequence length="179" mass="20441">MPPPRKIDLLPRELRDWLQDELKACGFSGYEKIAEALNFRLESEGLELRIGKSAIHAYGQEFQEYARMQERAQDEIRAFLEEASLKQEADVTRALFQQLTTIQWRLQMAMSNPDELPDPRGMKDLTTALNNLIRSTSLRDAILKAERTAQTERMDAAVEAGDIDREAAAKARRIMGFAE</sequence>
<proteinExistence type="predicted"/>
<name>A0A3B0MKK7_9RHOB</name>
<dbReference type="AlphaFoldDB" id="A0A3B0MKK7"/>
<reference evidence="2" key="1">
    <citation type="submission" date="2018-08" db="EMBL/GenBank/DDBJ databases">
        <authorList>
            <person name="Rodrigo-Torres L."/>
            <person name="Arahal R. D."/>
            <person name="Lucena T."/>
        </authorList>
    </citation>
    <scope>NUCLEOTIDE SEQUENCE [LARGE SCALE GENOMIC DNA]</scope>
    <source>
        <strain evidence="2">CECT 7235</strain>
    </source>
</reference>
<gene>
    <name evidence="1" type="ORF">ROE7235_03870</name>
</gene>
<evidence type="ECO:0008006" key="3">
    <source>
        <dbReference type="Google" id="ProtNLM"/>
    </source>
</evidence>
<evidence type="ECO:0000313" key="2">
    <source>
        <dbReference type="Proteomes" id="UP000272908"/>
    </source>
</evidence>
<evidence type="ECO:0000313" key="1">
    <source>
        <dbReference type="EMBL" id="SUZ34088.1"/>
    </source>
</evidence>
<keyword evidence="2" id="KW-1185">Reference proteome</keyword>
<protein>
    <recommendedName>
        <fullName evidence="3">DUF3486 family protein</fullName>
    </recommendedName>
</protein>
<organism evidence="1 2">
    <name type="scientific">Roseinatronobacter ekhonensis</name>
    <dbReference type="NCBI Taxonomy" id="254356"/>
    <lineage>
        <taxon>Bacteria</taxon>
        <taxon>Pseudomonadati</taxon>
        <taxon>Pseudomonadota</taxon>
        <taxon>Alphaproteobacteria</taxon>
        <taxon>Rhodobacterales</taxon>
        <taxon>Paracoccaceae</taxon>
        <taxon>Roseinatronobacter</taxon>
    </lineage>
</organism>
<dbReference type="RefSeq" id="WP_121097640.1">
    <property type="nucleotide sequence ID" value="NZ_UIHC01000135.1"/>
</dbReference>